<dbReference type="Proteomes" id="UP000193387">
    <property type="component" value="Unassembled WGS sequence"/>
</dbReference>
<dbReference type="Pfam" id="PF13622">
    <property type="entry name" value="4HBT_3"/>
    <property type="match status" value="1"/>
</dbReference>
<protein>
    <submittedName>
        <fullName evidence="6">Thioesterase</fullName>
    </submittedName>
</protein>
<dbReference type="InterPro" id="IPR052365">
    <property type="entry name" value="THEM4/THEM5_acyl-CoA_thioest"/>
</dbReference>
<keyword evidence="3" id="KW-0276">Fatty acid metabolism</keyword>
<sequence length="169" mass="17780">MPVSVPQLLPYHTSTCLGCGPQNPHGLHLVAHRSGDSVYADVTFTDRHVGAPGLAHGGAVAAACDDVLGFTPWLIGAPAVTRRLTVEYLLPVPLNQPHRITAHIEMRQGRALHVRAAGVGGDGIIRFTADAVFVLVDAEHFAAHGDVSGFGGLLEQFGRDGVSRNGLAR</sequence>
<dbReference type="GO" id="GO:0006631">
    <property type="term" value="P:fatty acid metabolic process"/>
    <property type="evidence" value="ECO:0007669"/>
    <property type="project" value="UniProtKB-KW"/>
</dbReference>
<dbReference type="InterPro" id="IPR029069">
    <property type="entry name" value="HotDog_dom_sf"/>
</dbReference>
<dbReference type="PANTHER" id="PTHR12418">
    <property type="entry name" value="ACYL-COENZYME A THIOESTERASE THEM4"/>
    <property type="match status" value="1"/>
</dbReference>
<dbReference type="Gene3D" id="3.10.129.10">
    <property type="entry name" value="Hotdog Thioesterase"/>
    <property type="match status" value="1"/>
</dbReference>
<evidence type="ECO:0000256" key="1">
    <source>
        <dbReference type="ARBA" id="ARBA00022490"/>
    </source>
</evidence>
<evidence type="ECO:0000259" key="5">
    <source>
        <dbReference type="Pfam" id="PF13622"/>
    </source>
</evidence>
<comment type="caution">
    <text evidence="6">The sequence shown here is derived from an EMBL/GenBank/DDBJ whole genome shotgun (WGS) entry which is preliminary data.</text>
</comment>
<dbReference type="GO" id="GO:0016787">
    <property type="term" value="F:hydrolase activity"/>
    <property type="evidence" value="ECO:0007669"/>
    <property type="project" value="UniProtKB-KW"/>
</dbReference>
<gene>
    <name evidence="6" type="ORF">AWC23_18895</name>
</gene>
<reference evidence="6 7" key="1">
    <citation type="submission" date="2016-01" db="EMBL/GenBank/DDBJ databases">
        <title>The new phylogeny of the genus Mycobacterium.</title>
        <authorList>
            <person name="Tarcisio F."/>
            <person name="Conor M."/>
            <person name="Antonella G."/>
            <person name="Elisabetta G."/>
            <person name="Giulia F.S."/>
            <person name="Sara T."/>
            <person name="Anna F."/>
            <person name="Clotilde B."/>
            <person name="Roberto B."/>
            <person name="Veronica D.S."/>
            <person name="Fabio R."/>
            <person name="Monica P."/>
            <person name="Olivier J."/>
            <person name="Enrico T."/>
            <person name="Nicola S."/>
        </authorList>
    </citation>
    <scope>NUCLEOTIDE SEQUENCE [LARGE SCALE GENOMIC DNA]</scope>
    <source>
        <strain evidence="6 7">DSM 44616</strain>
    </source>
</reference>
<dbReference type="RefSeq" id="WP_042792068.1">
    <property type="nucleotide sequence ID" value="NZ_AP022573.1"/>
</dbReference>
<evidence type="ECO:0000256" key="4">
    <source>
        <dbReference type="ARBA" id="ARBA00023098"/>
    </source>
</evidence>
<keyword evidence="2" id="KW-0378">Hydrolase</keyword>
<keyword evidence="7" id="KW-1185">Reference proteome</keyword>
<keyword evidence="1" id="KW-0963">Cytoplasm</keyword>
<dbReference type="InterPro" id="IPR049449">
    <property type="entry name" value="TesB_ACOT8-like_N"/>
</dbReference>
<evidence type="ECO:0000313" key="7">
    <source>
        <dbReference type="Proteomes" id="UP000193387"/>
    </source>
</evidence>
<keyword evidence="4" id="KW-0443">Lipid metabolism</keyword>
<evidence type="ECO:0000256" key="2">
    <source>
        <dbReference type="ARBA" id="ARBA00022801"/>
    </source>
</evidence>
<accession>A0AAJ3NNI1</accession>
<name>A0AAJ3NNI1_9MYCO</name>
<dbReference type="SUPFAM" id="SSF54637">
    <property type="entry name" value="Thioesterase/thiol ester dehydrase-isomerase"/>
    <property type="match status" value="1"/>
</dbReference>
<dbReference type="AlphaFoldDB" id="A0AAJ3NNI1"/>
<dbReference type="EMBL" id="LQPR01000042">
    <property type="protein sequence ID" value="ORW69886.1"/>
    <property type="molecule type" value="Genomic_DNA"/>
</dbReference>
<evidence type="ECO:0000313" key="6">
    <source>
        <dbReference type="EMBL" id="ORW69886.1"/>
    </source>
</evidence>
<evidence type="ECO:0000256" key="3">
    <source>
        <dbReference type="ARBA" id="ARBA00022832"/>
    </source>
</evidence>
<feature type="domain" description="Acyl-CoA thioesterase-like N-terminal HotDog" evidence="5">
    <location>
        <begin position="52"/>
        <end position="133"/>
    </location>
</feature>
<dbReference type="PANTHER" id="PTHR12418:SF19">
    <property type="entry name" value="ACYL-COENZYME A THIOESTERASE THEM4"/>
    <property type="match status" value="1"/>
</dbReference>
<proteinExistence type="predicted"/>
<organism evidence="6 7">
    <name type="scientific">Mycobacterium saskatchewanense</name>
    <dbReference type="NCBI Taxonomy" id="220927"/>
    <lineage>
        <taxon>Bacteria</taxon>
        <taxon>Bacillati</taxon>
        <taxon>Actinomycetota</taxon>
        <taxon>Actinomycetes</taxon>
        <taxon>Mycobacteriales</taxon>
        <taxon>Mycobacteriaceae</taxon>
        <taxon>Mycobacterium</taxon>
        <taxon>Mycobacterium simiae complex</taxon>
    </lineage>
</organism>